<dbReference type="AlphaFoldDB" id="A0A1T4M6N5"/>
<organism evidence="2 3">
    <name type="scientific">Oceanospirillum multiglobuliferum</name>
    <dbReference type="NCBI Taxonomy" id="64969"/>
    <lineage>
        <taxon>Bacteria</taxon>
        <taxon>Pseudomonadati</taxon>
        <taxon>Pseudomonadota</taxon>
        <taxon>Gammaproteobacteria</taxon>
        <taxon>Oceanospirillales</taxon>
        <taxon>Oceanospirillaceae</taxon>
        <taxon>Oceanospirillum</taxon>
    </lineage>
</organism>
<dbReference type="EMBL" id="MTSM01000004">
    <property type="protein sequence ID" value="OPX56224.1"/>
    <property type="molecule type" value="Genomic_DNA"/>
</dbReference>
<accession>A0A1T4M6N5</accession>
<evidence type="ECO:0000259" key="1">
    <source>
        <dbReference type="Pfam" id="PF20613"/>
    </source>
</evidence>
<name>A0A1T4M6N5_9GAMM</name>
<sequence length="242" mass="27500">MQIKEILERCALSQGFLQPFICRAEDEQLYFIKGSNSTVLGLVREWIASKLAIAFGLPVPDSLLLYLDPELKAVIDDPFWLRDLDFENVFASKSVAPCETLTLSNVSNIPLKLQRDIFVFDLWVRNSDRNLGPNGGNVNLLIQSSTQLLQVIDFNLAFDDKFSIDQMSNHVFRSSVKAYPIDLADKAEYLARMKSAERDLNVWIEQIPEEWLEHSAAAEPLIDFITEILREGSSDAFWGDLI</sequence>
<dbReference type="RefSeq" id="WP_078744287.1">
    <property type="nucleotide sequence ID" value="NZ_FUXG01000003.1"/>
</dbReference>
<dbReference type="Proteomes" id="UP000191418">
    <property type="component" value="Unassembled WGS sequence"/>
</dbReference>
<dbReference type="InterPro" id="IPR046748">
    <property type="entry name" value="HipA_2"/>
</dbReference>
<proteinExistence type="predicted"/>
<keyword evidence="3" id="KW-1185">Reference proteome</keyword>
<dbReference type="Pfam" id="PF20613">
    <property type="entry name" value="HipA_2"/>
    <property type="match status" value="1"/>
</dbReference>
<evidence type="ECO:0000313" key="2">
    <source>
        <dbReference type="EMBL" id="OPX56224.1"/>
    </source>
</evidence>
<dbReference type="OrthoDB" id="8440774at2"/>
<evidence type="ECO:0000313" key="3">
    <source>
        <dbReference type="Proteomes" id="UP000191418"/>
    </source>
</evidence>
<gene>
    <name evidence="2" type="ORF">BTE48_04405</name>
</gene>
<comment type="caution">
    <text evidence="2">The sequence shown here is derived from an EMBL/GenBank/DDBJ whole genome shotgun (WGS) entry which is preliminary data.</text>
</comment>
<dbReference type="STRING" id="64969.SAMN02745127_00683"/>
<reference evidence="2 3" key="1">
    <citation type="submission" date="2017-01" db="EMBL/GenBank/DDBJ databases">
        <title>Genome Sequencing of a Marine Spirillum, Oceanospirillum multiglobuliferum ATCC 33336, from Japan.</title>
        <authorList>
            <person name="Carney J.G."/>
            <person name="Trachtenberg A.M."/>
            <person name="Rheaume B.A."/>
            <person name="Linnane J.D."/>
            <person name="Pitts N.L."/>
            <person name="Mykles D.L."/>
            <person name="Maclea K.S."/>
        </authorList>
    </citation>
    <scope>NUCLEOTIDE SEQUENCE [LARGE SCALE GENOMIC DNA]</scope>
    <source>
        <strain evidence="2 3">ATCC 33336</strain>
    </source>
</reference>
<feature type="domain" description="HipA-like kinase" evidence="1">
    <location>
        <begin position="3"/>
        <end position="239"/>
    </location>
</feature>
<protein>
    <recommendedName>
        <fullName evidence="1">HipA-like kinase domain-containing protein</fullName>
    </recommendedName>
</protein>